<dbReference type="AlphaFoldDB" id="S7TG12"/>
<feature type="domain" description="Cyclic nucleotide-binding" evidence="1">
    <location>
        <begin position="22"/>
        <end position="113"/>
    </location>
</feature>
<dbReference type="RefSeq" id="WP_020885571.1">
    <property type="nucleotide sequence ID" value="NZ_ATHI01000001.1"/>
</dbReference>
<gene>
    <name evidence="2" type="ORF">dsat_1685</name>
</gene>
<dbReference type="CDD" id="cd00038">
    <property type="entry name" value="CAP_ED"/>
    <property type="match status" value="1"/>
</dbReference>
<organism evidence="2 3">
    <name type="scientific">Alkalidesulfovibrio alkalitolerans DSM 16529</name>
    <dbReference type="NCBI Taxonomy" id="1121439"/>
    <lineage>
        <taxon>Bacteria</taxon>
        <taxon>Pseudomonadati</taxon>
        <taxon>Thermodesulfobacteriota</taxon>
        <taxon>Desulfovibrionia</taxon>
        <taxon>Desulfovibrionales</taxon>
        <taxon>Desulfovibrionaceae</taxon>
        <taxon>Alkalidesulfovibrio</taxon>
    </lineage>
</organism>
<dbReference type="SUPFAM" id="SSF51206">
    <property type="entry name" value="cAMP-binding domain-like"/>
    <property type="match status" value="1"/>
</dbReference>
<dbReference type="EMBL" id="ATHI01000001">
    <property type="protein sequence ID" value="EPR36157.1"/>
    <property type="molecule type" value="Genomic_DNA"/>
</dbReference>
<comment type="caution">
    <text evidence="2">The sequence shown here is derived from an EMBL/GenBank/DDBJ whole genome shotgun (WGS) entry which is preliminary data.</text>
</comment>
<dbReference type="PANTHER" id="PTHR24567:SF74">
    <property type="entry name" value="HTH-TYPE TRANSCRIPTIONAL REGULATOR ARCR"/>
    <property type="match status" value="1"/>
</dbReference>
<reference evidence="2 3" key="1">
    <citation type="journal article" date="2013" name="Genome Announc.">
        <title>Draft genome sequences for three mercury-methylating, sulfate-reducing bacteria.</title>
        <authorList>
            <person name="Brown S.D."/>
            <person name="Hurt R.A.Jr."/>
            <person name="Gilmour C.C."/>
            <person name="Elias D.A."/>
        </authorList>
    </citation>
    <scope>NUCLEOTIDE SEQUENCE [LARGE SCALE GENOMIC DNA]</scope>
    <source>
        <strain evidence="2 3">DSM 16529</strain>
    </source>
</reference>
<name>S7TG12_9BACT</name>
<dbReference type="GO" id="GO:0005829">
    <property type="term" value="C:cytosol"/>
    <property type="evidence" value="ECO:0007669"/>
    <property type="project" value="TreeGrafter"/>
</dbReference>
<dbReference type="InterPro" id="IPR000595">
    <property type="entry name" value="cNMP-bd_dom"/>
</dbReference>
<dbReference type="Pfam" id="PF00027">
    <property type="entry name" value="cNMP_binding"/>
    <property type="match status" value="1"/>
</dbReference>
<dbReference type="STRING" id="1121439.dsat_1685"/>
<evidence type="ECO:0000313" key="3">
    <source>
        <dbReference type="Proteomes" id="UP000014975"/>
    </source>
</evidence>
<dbReference type="InterPro" id="IPR018490">
    <property type="entry name" value="cNMP-bd_dom_sf"/>
</dbReference>
<sequence length="164" mass="18702">MRETGYLLSRDELVDRFRTLPSLTNFDNAYVKRILSLSKLRMYEPGETIIEEGLTDRWLYVVISGEVSVSKGGEELTRLSHVGDIFGEMNVIDGKPRSATITAVTNTTCLAIDASFLDALDEADKHPFNAVLYRLFSEILAERLRETDAELARCRRDLERLRRT</sequence>
<keyword evidence="3" id="KW-1185">Reference proteome</keyword>
<dbReference type="InterPro" id="IPR014710">
    <property type="entry name" value="RmlC-like_jellyroll"/>
</dbReference>
<dbReference type="SMART" id="SM00100">
    <property type="entry name" value="cNMP"/>
    <property type="match status" value="1"/>
</dbReference>
<proteinExistence type="predicted"/>
<evidence type="ECO:0000313" key="2">
    <source>
        <dbReference type="EMBL" id="EPR36157.1"/>
    </source>
</evidence>
<protein>
    <submittedName>
        <fullName evidence="2">Putative transcriptional regulator, Crp/Fnr family</fullName>
    </submittedName>
</protein>
<dbReference type="GO" id="GO:0003700">
    <property type="term" value="F:DNA-binding transcription factor activity"/>
    <property type="evidence" value="ECO:0007669"/>
    <property type="project" value="TreeGrafter"/>
</dbReference>
<dbReference type="PROSITE" id="PS50042">
    <property type="entry name" value="CNMP_BINDING_3"/>
    <property type="match status" value="1"/>
</dbReference>
<evidence type="ECO:0000259" key="1">
    <source>
        <dbReference type="PROSITE" id="PS50042"/>
    </source>
</evidence>
<dbReference type="Proteomes" id="UP000014975">
    <property type="component" value="Unassembled WGS sequence"/>
</dbReference>
<dbReference type="PATRIC" id="fig|1121439.3.peg.68"/>
<dbReference type="eggNOG" id="COG0664">
    <property type="taxonomic scope" value="Bacteria"/>
</dbReference>
<dbReference type="Gene3D" id="2.60.120.10">
    <property type="entry name" value="Jelly Rolls"/>
    <property type="match status" value="1"/>
</dbReference>
<accession>S7TG12</accession>
<dbReference type="InterPro" id="IPR050397">
    <property type="entry name" value="Env_Response_Regulators"/>
</dbReference>
<dbReference type="PANTHER" id="PTHR24567">
    <property type="entry name" value="CRP FAMILY TRANSCRIPTIONAL REGULATORY PROTEIN"/>
    <property type="match status" value="1"/>
</dbReference>